<protein>
    <submittedName>
        <fullName evidence="1">Uncharacterized protein</fullName>
    </submittedName>
</protein>
<name>A0AAV7T9Y3_PLEWA</name>
<keyword evidence="2" id="KW-1185">Reference proteome</keyword>
<comment type="caution">
    <text evidence="1">The sequence shown here is derived from an EMBL/GenBank/DDBJ whole genome shotgun (WGS) entry which is preliminary data.</text>
</comment>
<proteinExistence type="predicted"/>
<gene>
    <name evidence="1" type="ORF">NDU88_004947</name>
</gene>
<evidence type="ECO:0000313" key="2">
    <source>
        <dbReference type="Proteomes" id="UP001066276"/>
    </source>
</evidence>
<dbReference type="Proteomes" id="UP001066276">
    <property type="component" value="Chromosome 4_1"/>
</dbReference>
<organism evidence="1 2">
    <name type="scientific">Pleurodeles waltl</name>
    <name type="common">Iberian ribbed newt</name>
    <dbReference type="NCBI Taxonomy" id="8319"/>
    <lineage>
        <taxon>Eukaryota</taxon>
        <taxon>Metazoa</taxon>
        <taxon>Chordata</taxon>
        <taxon>Craniata</taxon>
        <taxon>Vertebrata</taxon>
        <taxon>Euteleostomi</taxon>
        <taxon>Amphibia</taxon>
        <taxon>Batrachia</taxon>
        <taxon>Caudata</taxon>
        <taxon>Salamandroidea</taxon>
        <taxon>Salamandridae</taxon>
        <taxon>Pleurodelinae</taxon>
        <taxon>Pleurodeles</taxon>
    </lineage>
</organism>
<evidence type="ECO:0000313" key="1">
    <source>
        <dbReference type="EMBL" id="KAJ1173106.1"/>
    </source>
</evidence>
<sequence length="71" mass="7807">MGACEVGDGVAEGGSWSWRAAYEGSSEGSVGVRVNLEVEVFDCLEGVVHVGVDLEGRLLSLRRFRWCDLFW</sequence>
<dbReference type="EMBL" id="JANPWB010000007">
    <property type="protein sequence ID" value="KAJ1173106.1"/>
    <property type="molecule type" value="Genomic_DNA"/>
</dbReference>
<reference evidence="1" key="1">
    <citation type="journal article" date="2022" name="bioRxiv">
        <title>Sequencing and chromosome-scale assembly of the giantPleurodeles waltlgenome.</title>
        <authorList>
            <person name="Brown T."/>
            <person name="Elewa A."/>
            <person name="Iarovenko S."/>
            <person name="Subramanian E."/>
            <person name="Araus A.J."/>
            <person name="Petzold A."/>
            <person name="Susuki M."/>
            <person name="Suzuki K.-i.T."/>
            <person name="Hayashi T."/>
            <person name="Toyoda A."/>
            <person name="Oliveira C."/>
            <person name="Osipova E."/>
            <person name="Leigh N.D."/>
            <person name="Simon A."/>
            <person name="Yun M.H."/>
        </authorList>
    </citation>
    <scope>NUCLEOTIDE SEQUENCE</scope>
    <source>
        <strain evidence="1">20211129_DDA</strain>
        <tissue evidence="1">Liver</tissue>
    </source>
</reference>
<dbReference type="AlphaFoldDB" id="A0AAV7T9Y3"/>
<accession>A0AAV7T9Y3</accession>